<dbReference type="Gene3D" id="3.30.160.60">
    <property type="entry name" value="Classic Zinc Finger"/>
    <property type="match status" value="1"/>
</dbReference>
<dbReference type="OrthoDB" id="6784486at2759"/>
<dbReference type="GO" id="GO:0003676">
    <property type="term" value="F:nucleic acid binding"/>
    <property type="evidence" value="ECO:0007669"/>
    <property type="project" value="InterPro"/>
</dbReference>
<dbReference type="GO" id="GO:0008270">
    <property type="term" value="F:zinc ion binding"/>
    <property type="evidence" value="ECO:0007669"/>
    <property type="project" value="UniProtKB-KW"/>
</dbReference>
<feature type="region of interest" description="Disordered" evidence="2">
    <location>
        <begin position="1"/>
        <end position="25"/>
    </location>
</feature>
<feature type="compositionally biased region" description="Polar residues" evidence="2">
    <location>
        <begin position="689"/>
        <end position="703"/>
    </location>
</feature>
<accession>A0A9N9X5X0</accession>
<keyword evidence="1" id="KW-0862">Zinc</keyword>
<proteinExistence type="predicted"/>
<name>A0A9N9X5X0_PHACE</name>
<reference evidence="4" key="1">
    <citation type="submission" date="2022-01" db="EMBL/GenBank/DDBJ databases">
        <authorList>
            <person name="King R."/>
        </authorList>
    </citation>
    <scope>NUCLEOTIDE SEQUENCE</scope>
</reference>
<feature type="domain" description="CCHC-type" evidence="3">
    <location>
        <begin position="343"/>
        <end position="359"/>
    </location>
</feature>
<feature type="compositionally biased region" description="Basic and acidic residues" evidence="2">
    <location>
        <begin position="7"/>
        <end position="23"/>
    </location>
</feature>
<keyword evidence="5" id="KW-1185">Reference proteome</keyword>
<evidence type="ECO:0000313" key="5">
    <source>
        <dbReference type="Proteomes" id="UP001153737"/>
    </source>
</evidence>
<sequence>MMSSKILAKDRNIQDDSATNKEDDLLETIDNNSVSESESIIIEGNEPDRFSQSTEFHKYNRNKLGDEVSSIIEESLKQFSQGKEVIINNTNSSKESAVKKRQITEALEHMTNAFTLMLSHLSQRAGESKIETKLAELETSILRINEKLDTNVRPSYAEVTAPTAKAPRIPIGGGKTAVPTKDEVILVYPKEGNSLFKSSKDTRDALFSIPATHAGIKAKRLFPINGNGVKIVAAESNLNLQAFEEAGLEVKKTSKFKPRLAIIGVPAEWDSGKLETKIKEDITPKAAHPIDVLAKFKFGSKESTEHTWIIEVDYKTRETMLAKGRLYLEWTSCFVRDHVRVIRCYKCQGYGHMANKCRNKCQRIVGINMDNQINENENEEGEQTVCGEIRERVEQTVTVSKDIKKFVLDDSNKISKVASSYILDKVAVMEEIIGKLIAERAEARGRTEECRALIKLMAAMPSVSSTPVSQASTSSKVVQPAKQKVEVKTFAVAVKSDKGEKVEDIMKKVDEMSRDLKTVRVRRVRKIKDGVVIEAATQEDAENIRTNVKGKNLKIAEVIKMNPKVMIFDVPKDVTDAELLEDLYNKNGMSRVTVEDFNKWVKVESRKKMRHELDNVILNLNEEIAEYWIGKGYVYVGWKSCKVKEVDIVKRCFKCCSVHLRADQCKERGNHGALRPREMSGNKKEGVQPSLTTPTQGPTNTASGPGPLRREGTKVNPRRVSFSATPPSLQANPHPHRCPKCGHGCETNGGLQKHMMLCITRDTSKCQFSERTFPTFQGVRQHEKKAHPDLYAEEMEDSLPRPEHELYEILAAIEVSTLKGKPFVKEIEKATGLPSHQIRHKRDKTIYTEYLARVLPLEREVPAVLPIASSPGIHFSRIPGPSTGRIPWAAPVTTSDSEDSWNDPPQIELTSKKRLRQADTPSPGAQAPPRRPRVEYSTTASQDPFPLPPEVRQLSESPLAAPEVIEITTSPHVMDEQPEEPTIDPDPYRYLLSSKDENFEKRKTTRPGRRAAVPPDTQAVEVRPGSNPGARSSAAGCQAKGRGKSTRKARHYGQQSTGNNPKAAQYKKTQDLFNENKSQILRSADRLIKRFAKHILHLNEHTPDAALHAKIRDGGLGISELRHFIPGVFLKRLTGLLDHVDDRCLSAVLQCVETRGLMERLNTLKGDVPNDHLWRDRLMQAPTLKGLENSTDDPASRSWIDQKSQGWTGRDFVRAVQLRSNNLPVAGIMSNPPDMRKCRAGCDKVESLSHVLQQCPATHWERIRRHNEVVKKVAGHCRKKQWTT</sequence>
<feature type="compositionally biased region" description="Polar residues" evidence="2">
    <location>
        <begin position="722"/>
        <end position="731"/>
    </location>
</feature>
<evidence type="ECO:0000256" key="2">
    <source>
        <dbReference type="SAM" id="MobiDB-lite"/>
    </source>
</evidence>
<gene>
    <name evidence="4" type="ORF">PHAECO_LOCUS12850</name>
</gene>
<dbReference type="Proteomes" id="UP001153737">
    <property type="component" value="Chromosome 9"/>
</dbReference>
<dbReference type="InterPro" id="IPR001878">
    <property type="entry name" value="Znf_CCHC"/>
</dbReference>
<protein>
    <recommendedName>
        <fullName evidence="3">CCHC-type domain-containing protein</fullName>
    </recommendedName>
</protein>
<dbReference type="PROSITE" id="PS50158">
    <property type="entry name" value="ZF_CCHC"/>
    <property type="match status" value="1"/>
</dbReference>
<organism evidence="4 5">
    <name type="scientific">Phaedon cochleariae</name>
    <name type="common">Mustard beetle</name>
    <dbReference type="NCBI Taxonomy" id="80249"/>
    <lineage>
        <taxon>Eukaryota</taxon>
        <taxon>Metazoa</taxon>
        <taxon>Ecdysozoa</taxon>
        <taxon>Arthropoda</taxon>
        <taxon>Hexapoda</taxon>
        <taxon>Insecta</taxon>
        <taxon>Pterygota</taxon>
        <taxon>Neoptera</taxon>
        <taxon>Endopterygota</taxon>
        <taxon>Coleoptera</taxon>
        <taxon>Polyphaga</taxon>
        <taxon>Cucujiformia</taxon>
        <taxon>Chrysomeloidea</taxon>
        <taxon>Chrysomelidae</taxon>
        <taxon>Chrysomelinae</taxon>
        <taxon>Chrysomelini</taxon>
        <taxon>Phaedon</taxon>
    </lineage>
</organism>
<evidence type="ECO:0000313" key="4">
    <source>
        <dbReference type="EMBL" id="CAG9825816.1"/>
    </source>
</evidence>
<dbReference type="SMART" id="SM00343">
    <property type="entry name" value="ZnF_C2HC"/>
    <property type="match status" value="1"/>
</dbReference>
<feature type="compositionally biased region" description="Basic residues" evidence="2">
    <location>
        <begin position="1041"/>
        <end position="1051"/>
    </location>
</feature>
<feature type="compositionally biased region" description="Polar residues" evidence="2">
    <location>
        <begin position="1053"/>
        <end position="1062"/>
    </location>
</feature>
<reference evidence="4" key="2">
    <citation type="submission" date="2022-10" db="EMBL/GenBank/DDBJ databases">
        <authorList>
            <consortium name="ENA_rothamsted_submissions"/>
            <consortium name="culmorum"/>
            <person name="King R."/>
        </authorList>
    </citation>
    <scope>NUCLEOTIDE SEQUENCE</scope>
</reference>
<feature type="region of interest" description="Disordered" evidence="2">
    <location>
        <begin position="671"/>
        <end position="734"/>
    </location>
</feature>
<dbReference type="EMBL" id="OU896715">
    <property type="protein sequence ID" value="CAG9825816.1"/>
    <property type="molecule type" value="Genomic_DNA"/>
</dbReference>
<evidence type="ECO:0000256" key="1">
    <source>
        <dbReference type="PROSITE-ProRule" id="PRU00047"/>
    </source>
</evidence>
<keyword evidence="1" id="KW-0479">Metal-binding</keyword>
<feature type="region of interest" description="Disordered" evidence="2">
    <location>
        <begin position="873"/>
        <end position="1063"/>
    </location>
</feature>
<evidence type="ECO:0000259" key="3">
    <source>
        <dbReference type="PROSITE" id="PS50158"/>
    </source>
</evidence>
<keyword evidence="1" id="KW-0863">Zinc-finger</keyword>
<feature type="compositionally biased region" description="Basic and acidic residues" evidence="2">
    <location>
        <begin position="671"/>
        <end position="686"/>
    </location>
</feature>